<dbReference type="Pfam" id="PF02195">
    <property type="entry name" value="ParB_N"/>
    <property type="match status" value="1"/>
</dbReference>
<evidence type="ECO:0000256" key="1">
    <source>
        <dbReference type="ARBA" id="ARBA00006295"/>
    </source>
</evidence>
<sequence>MGRKNILDLAIEQASPDPADASPAPRGTGAPAINSLRESMRSVSATGIRELDPAHIDQGGLKDRMELDPESIRKLAESIRDHGQQVPILVRPIRGRMNRFSIVYGRRRLAAIRSLGPGFTVKAIIRSLEDEAAIIAQGQENNLRVDPSFIEKAMFVLALREGSFATKVIQDALGIDAAAVSRMVTVAENIPEAVLAAVGPAPDVGRRPWTELALLARDHAVDLTALLDLTGPDWTSLTSNARFAHLLDLARSKGPDNVKSSTQDTDINDFSFTSSGERKQIARGQSGPPPRRFDFGGRHVGNMKRSHRILSLNISLHHQPEFGQWLEENADDAVRLLHEQWRESRGED</sequence>
<organism evidence="4 5">
    <name type="scientific">Paracoccus fontiphilus</name>
    <dbReference type="NCBI Taxonomy" id="1815556"/>
    <lineage>
        <taxon>Bacteria</taxon>
        <taxon>Pseudomonadati</taxon>
        <taxon>Pseudomonadota</taxon>
        <taxon>Alphaproteobacteria</taxon>
        <taxon>Rhodobacterales</taxon>
        <taxon>Paracoccaceae</taxon>
        <taxon>Paracoccus</taxon>
    </lineage>
</organism>
<dbReference type="InterPro" id="IPR017819">
    <property type="entry name" value="Plasmid_partition_RepB"/>
</dbReference>
<dbReference type="EMBL" id="JBHRTE010000010">
    <property type="protein sequence ID" value="MFC3166975.1"/>
    <property type="molecule type" value="Genomic_DNA"/>
</dbReference>
<dbReference type="InterPro" id="IPR011111">
    <property type="entry name" value="Plasmid_RepB"/>
</dbReference>
<keyword evidence="5" id="KW-1185">Reference proteome</keyword>
<evidence type="ECO:0000313" key="5">
    <source>
        <dbReference type="Proteomes" id="UP001595557"/>
    </source>
</evidence>
<name>A0ABV7I8P8_9RHOB</name>
<proteinExistence type="inferred from homology"/>
<dbReference type="Gene3D" id="3.90.1530.30">
    <property type="match status" value="1"/>
</dbReference>
<accession>A0ABV7I8P8</accession>
<dbReference type="NCBIfam" id="TIGR03454">
    <property type="entry name" value="partition_RepB"/>
    <property type="match status" value="1"/>
</dbReference>
<gene>
    <name evidence="4" type="primary">repB</name>
    <name evidence="4" type="ORF">ACFOD7_02820</name>
</gene>
<evidence type="ECO:0000256" key="2">
    <source>
        <dbReference type="SAM" id="MobiDB-lite"/>
    </source>
</evidence>
<dbReference type="Proteomes" id="UP001595557">
    <property type="component" value="Unassembled WGS sequence"/>
</dbReference>
<dbReference type="Gene3D" id="1.10.10.2830">
    <property type="match status" value="1"/>
</dbReference>
<protein>
    <submittedName>
        <fullName evidence="4">Plasmid partitioning protein RepB</fullName>
    </submittedName>
</protein>
<feature type="compositionally biased region" description="Polar residues" evidence="2">
    <location>
        <begin position="258"/>
        <end position="275"/>
    </location>
</feature>
<evidence type="ECO:0000259" key="3">
    <source>
        <dbReference type="SMART" id="SM00470"/>
    </source>
</evidence>
<dbReference type="NCBIfam" id="TIGR00180">
    <property type="entry name" value="parB_part"/>
    <property type="match status" value="1"/>
</dbReference>
<dbReference type="PANTHER" id="PTHR33375:SF1">
    <property type="entry name" value="CHROMOSOME-PARTITIONING PROTEIN PARB-RELATED"/>
    <property type="match status" value="1"/>
</dbReference>
<comment type="similarity">
    <text evidence="1">Belongs to the ParB family.</text>
</comment>
<dbReference type="Pfam" id="PF07506">
    <property type="entry name" value="RepB"/>
    <property type="match status" value="1"/>
</dbReference>
<dbReference type="InterPro" id="IPR037972">
    <property type="entry name" value="RepB_N"/>
</dbReference>
<dbReference type="InterPro" id="IPR004437">
    <property type="entry name" value="ParB/RepB/Spo0J"/>
</dbReference>
<feature type="region of interest" description="Disordered" evidence="2">
    <location>
        <begin position="254"/>
        <end position="298"/>
    </location>
</feature>
<feature type="compositionally biased region" description="Low complexity" evidence="2">
    <location>
        <begin position="14"/>
        <end position="25"/>
    </location>
</feature>
<dbReference type="PANTHER" id="PTHR33375">
    <property type="entry name" value="CHROMOSOME-PARTITIONING PROTEIN PARB-RELATED"/>
    <property type="match status" value="1"/>
</dbReference>
<feature type="domain" description="ParB-like N-terminal" evidence="3">
    <location>
        <begin position="49"/>
        <end position="142"/>
    </location>
</feature>
<dbReference type="InterPro" id="IPR003115">
    <property type="entry name" value="ParB_N"/>
</dbReference>
<dbReference type="SMART" id="SM00470">
    <property type="entry name" value="ParB"/>
    <property type="match status" value="1"/>
</dbReference>
<dbReference type="SUPFAM" id="SSF110849">
    <property type="entry name" value="ParB/Sulfiredoxin"/>
    <property type="match status" value="1"/>
</dbReference>
<dbReference type="CDD" id="cd16405">
    <property type="entry name" value="RepB_like_N"/>
    <property type="match status" value="1"/>
</dbReference>
<feature type="region of interest" description="Disordered" evidence="2">
    <location>
        <begin position="1"/>
        <end position="32"/>
    </location>
</feature>
<dbReference type="RefSeq" id="WP_207465321.1">
    <property type="nucleotide sequence ID" value="NZ_JAFNAW010000003.1"/>
</dbReference>
<dbReference type="InterPro" id="IPR036086">
    <property type="entry name" value="ParB/Sulfiredoxin_sf"/>
</dbReference>
<reference evidence="5" key="1">
    <citation type="journal article" date="2019" name="Int. J. Syst. Evol. Microbiol.">
        <title>The Global Catalogue of Microorganisms (GCM) 10K type strain sequencing project: providing services to taxonomists for standard genome sequencing and annotation.</title>
        <authorList>
            <consortium name="The Broad Institute Genomics Platform"/>
            <consortium name="The Broad Institute Genome Sequencing Center for Infectious Disease"/>
            <person name="Wu L."/>
            <person name="Ma J."/>
        </authorList>
    </citation>
    <scope>NUCLEOTIDE SEQUENCE [LARGE SCALE GENOMIC DNA]</scope>
    <source>
        <strain evidence="5">KCTC 52239</strain>
    </source>
</reference>
<evidence type="ECO:0000313" key="4">
    <source>
        <dbReference type="EMBL" id="MFC3166975.1"/>
    </source>
</evidence>
<comment type="caution">
    <text evidence="4">The sequence shown here is derived from an EMBL/GenBank/DDBJ whole genome shotgun (WGS) entry which is preliminary data.</text>
</comment>
<dbReference type="InterPro" id="IPR050336">
    <property type="entry name" value="Chromosome_partition/occlusion"/>
</dbReference>